<reference evidence="2" key="1">
    <citation type="journal article" date="2014" name="Front. Microbiol.">
        <title>High frequency of phylogenetically diverse reductive dehalogenase-homologous genes in deep subseafloor sedimentary metagenomes.</title>
        <authorList>
            <person name="Kawai M."/>
            <person name="Futagami T."/>
            <person name="Toyoda A."/>
            <person name="Takaki Y."/>
            <person name="Nishi S."/>
            <person name="Hori S."/>
            <person name="Arai W."/>
            <person name="Tsubouchi T."/>
            <person name="Morono Y."/>
            <person name="Uchiyama I."/>
            <person name="Ito T."/>
            <person name="Fujiyama A."/>
            <person name="Inagaki F."/>
            <person name="Takami H."/>
        </authorList>
    </citation>
    <scope>NUCLEOTIDE SEQUENCE</scope>
    <source>
        <strain evidence="2">Expedition CK06-06</strain>
    </source>
</reference>
<feature type="non-terminal residue" evidence="2">
    <location>
        <position position="1"/>
    </location>
</feature>
<keyword evidence="1" id="KW-0812">Transmembrane</keyword>
<dbReference type="AlphaFoldDB" id="X1D9Y0"/>
<organism evidence="2">
    <name type="scientific">marine sediment metagenome</name>
    <dbReference type="NCBI Taxonomy" id="412755"/>
    <lineage>
        <taxon>unclassified sequences</taxon>
        <taxon>metagenomes</taxon>
        <taxon>ecological metagenomes</taxon>
    </lineage>
</organism>
<feature type="transmembrane region" description="Helical" evidence="1">
    <location>
        <begin position="6"/>
        <end position="24"/>
    </location>
</feature>
<dbReference type="PANTHER" id="PTHR31446:SF29">
    <property type="entry name" value="ACID PHOSPHATASE_VANADIUM-DEPENDENT HALOPEROXIDASE-RELATED PROTEIN"/>
    <property type="match status" value="1"/>
</dbReference>
<dbReference type="Pfam" id="PF02681">
    <property type="entry name" value="DUF212"/>
    <property type="match status" value="1"/>
</dbReference>
<dbReference type="PANTHER" id="PTHR31446">
    <property type="entry name" value="ACID PHOSPHATASE/VANADIUM-DEPENDENT HALOPEROXIDASE-RELATED PROTEIN"/>
    <property type="match status" value="1"/>
</dbReference>
<dbReference type="InterPro" id="IPR003832">
    <property type="entry name" value="DUF212"/>
</dbReference>
<proteinExistence type="predicted"/>
<sequence>ILNHPLLMAVFWAWILAQALKVVVSAMEEKKLKLRRFIEPGGMPSSHAAAVVALLTGVGIKQGVGSTIFIIVLVLALVTMYEAIGVRREVGKQAEFLNELIHHLAYQANTKLKLKESMGHSPIEVLVGGNSRIFHGFALDVRGKKNV</sequence>
<comment type="caution">
    <text evidence="2">The sequence shown here is derived from an EMBL/GenBank/DDBJ whole genome shotgun (WGS) entry which is preliminary data.</text>
</comment>
<keyword evidence="1" id="KW-0472">Membrane</keyword>
<protein>
    <submittedName>
        <fullName evidence="2">Uncharacterized protein</fullName>
    </submittedName>
</protein>
<accession>X1D9Y0</accession>
<evidence type="ECO:0000313" key="2">
    <source>
        <dbReference type="EMBL" id="GAH17586.1"/>
    </source>
</evidence>
<name>X1D9Y0_9ZZZZ</name>
<feature type="transmembrane region" description="Helical" evidence="1">
    <location>
        <begin position="66"/>
        <end position="84"/>
    </location>
</feature>
<gene>
    <name evidence="2" type="ORF">S01H4_55190</name>
</gene>
<feature type="transmembrane region" description="Helical" evidence="1">
    <location>
        <begin position="44"/>
        <end position="60"/>
    </location>
</feature>
<evidence type="ECO:0000256" key="1">
    <source>
        <dbReference type="SAM" id="Phobius"/>
    </source>
</evidence>
<keyword evidence="1" id="KW-1133">Transmembrane helix</keyword>
<dbReference type="EMBL" id="BART01031827">
    <property type="protein sequence ID" value="GAH17586.1"/>
    <property type="molecule type" value="Genomic_DNA"/>
</dbReference>